<accession>A0AAU7EB37</accession>
<proteinExistence type="predicted"/>
<dbReference type="PIRSF" id="PIRSF028304">
    <property type="entry name" value="UCP028304"/>
    <property type="match status" value="1"/>
</dbReference>
<dbReference type="EMBL" id="CP155620">
    <property type="protein sequence ID" value="XBJ29992.1"/>
    <property type="molecule type" value="Genomic_DNA"/>
</dbReference>
<dbReference type="NCBIfam" id="TIGR03359">
    <property type="entry name" value="VI_chp_6"/>
    <property type="match status" value="1"/>
</dbReference>
<dbReference type="RefSeq" id="WP_348519035.1">
    <property type="nucleotide sequence ID" value="NZ_CP155620.1"/>
</dbReference>
<evidence type="ECO:0000313" key="2">
    <source>
        <dbReference type="EMBL" id="XBJ29992.1"/>
    </source>
</evidence>
<sequence length="573" mass="67031">MKNNVFYYQRELNYLHETREYFIKYFPKLAPFLAYNSKDPDVERIIENLAILTSKIHQELDENIPHIAESLINIIAPNYTNSLPSLCMQEFNFDKKNKENKLIIPKGTIVKSKAIDKCICEFQTIYDVYLYPLSIKEVFLGSKNQDYTLNLKMQIDKTDTRICDLNLDKMVLYLGNEIYSSTTLLLYVHSYLKELKIQCLDTNEEFKLGIYDIEKIGLENEESALFYNDLGFESFSLLREYFFLPQKFNFFKIKGLDILRECQGREINIEFKFSKPFPKNCLFRKELFSLSMTPIINIFKKSAEPFINDNKRDGYRIFIDRTQPNAYEIIQILQVKAHNSNGGRRVLKNYKSFERFEFLKENKSDFYALNTKKNSKGEVFKEISFFSSNFIDETVSIETLCSNKNLPSRLQIADINICDLKDVLTKNIQVPSKTRECNIDGNLLWKFVSMLSFSYQTMLNKNAFFGVLESYSFLEDKENEESYRLLKEAIVNINSKSVYLIDEHITKKGTSAIFELKDSCFYSLGEVYRLGLILSKFLSSFASINSFCELTIKCVDSKEILHYPAIFGKKDLI</sequence>
<dbReference type="EMBL" id="CP155620">
    <property type="protein sequence ID" value="XBJ29987.1"/>
    <property type="molecule type" value="Genomic_DNA"/>
</dbReference>
<dbReference type="Pfam" id="PF05947">
    <property type="entry name" value="T6SS_TssF"/>
    <property type="match status" value="1"/>
</dbReference>
<protein>
    <submittedName>
        <fullName evidence="1">Type VI secretion system baseplate subunit TssF</fullName>
    </submittedName>
</protein>
<organism evidence="1">
    <name type="scientific">Campylobacter sp. CCS1377</name>
    <dbReference type="NCBI Taxonomy" id="3158229"/>
    <lineage>
        <taxon>Bacteria</taxon>
        <taxon>Pseudomonadati</taxon>
        <taxon>Campylobacterota</taxon>
        <taxon>Epsilonproteobacteria</taxon>
        <taxon>Campylobacterales</taxon>
        <taxon>Campylobacteraceae</taxon>
        <taxon>Campylobacter</taxon>
    </lineage>
</organism>
<dbReference type="PANTHER" id="PTHR35370">
    <property type="entry name" value="CYTOPLASMIC PROTEIN-RELATED-RELATED"/>
    <property type="match status" value="1"/>
</dbReference>
<gene>
    <name evidence="1" type="primary">tssF</name>
    <name evidence="1" type="ORF">AAH949_03945</name>
    <name evidence="2" type="ORF">AAH949_03970</name>
</gene>
<dbReference type="AlphaFoldDB" id="A0AAU7EB37"/>
<dbReference type="PANTHER" id="PTHR35370:SF1">
    <property type="entry name" value="TYPE VI SECRETION SYSTEM COMPONENT TSSF1"/>
    <property type="match status" value="1"/>
</dbReference>
<evidence type="ECO:0000313" key="1">
    <source>
        <dbReference type="EMBL" id="XBJ29987.1"/>
    </source>
</evidence>
<name>A0AAU7EB37_9BACT</name>
<dbReference type="InterPro" id="IPR010272">
    <property type="entry name" value="T6SS_TssF"/>
</dbReference>
<reference evidence="1" key="1">
    <citation type="submission" date="2024-05" db="EMBL/GenBank/DDBJ databases">
        <title>Campylobacter coli isolated from environmental waters in Slovenia.</title>
        <authorList>
            <person name="Zautner A.E."/>
            <person name="Bunk B."/>
            <person name="Riedel T."/>
            <person name="Sproeer C."/>
        </authorList>
    </citation>
    <scope>NUCLEOTIDE SEQUENCE</scope>
    <source>
        <strain evidence="1">CCS1377</strain>
    </source>
</reference>